<reference evidence="2" key="1">
    <citation type="submission" date="2022-10" db="EMBL/GenBank/DDBJ databases">
        <authorList>
            <person name="Chen Y."/>
            <person name="Dougan E. K."/>
            <person name="Chan C."/>
            <person name="Rhodes N."/>
            <person name="Thang M."/>
        </authorList>
    </citation>
    <scope>NUCLEOTIDE SEQUENCE</scope>
</reference>
<evidence type="ECO:0000256" key="1">
    <source>
        <dbReference type="SAM" id="MobiDB-lite"/>
    </source>
</evidence>
<protein>
    <submittedName>
        <fullName evidence="4">Transposon protein</fullName>
    </submittedName>
</protein>
<feature type="region of interest" description="Disordered" evidence="1">
    <location>
        <begin position="1"/>
        <end position="24"/>
    </location>
</feature>
<dbReference type="EMBL" id="CAMXCT030001512">
    <property type="protein sequence ID" value="CAL4778081.1"/>
    <property type="molecule type" value="Genomic_DNA"/>
</dbReference>
<feature type="compositionally biased region" description="Low complexity" evidence="1">
    <location>
        <begin position="241"/>
        <end position="257"/>
    </location>
</feature>
<name>A0A9P1FV64_9DINO</name>
<comment type="caution">
    <text evidence="2">The sequence shown here is derived from an EMBL/GenBank/DDBJ whole genome shotgun (WGS) entry which is preliminary data.</text>
</comment>
<feature type="region of interest" description="Disordered" evidence="1">
    <location>
        <begin position="351"/>
        <end position="402"/>
    </location>
</feature>
<gene>
    <name evidence="2" type="ORF">C1SCF055_LOCUS17726</name>
</gene>
<reference evidence="3" key="2">
    <citation type="submission" date="2024-04" db="EMBL/GenBank/DDBJ databases">
        <authorList>
            <person name="Chen Y."/>
            <person name="Shah S."/>
            <person name="Dougan E. K."/>
            <person name="Thang M."/>
            <person name="Chan C."/>
        </authorList>
    </citation>
    <scope>NUCLEOTIDE SEQUENCE [LARGE SCALE GENOMIC DNA]</scope>
</reference>
<keyword evidence="5" id="KW-1185">Reference proteome</keyword>
<sequence length="518" mass="55853">MSSGQSSSSDASGGIRSHSASSSKNVSKENAASYVAVDEEVQPSFVASVGVFETLLQKLRHRRSQSAVRSEQQLEPISTEVLLVSSPGYAVLDSGCGKTIIGERTLEQFQKIWTQDGRFGPEFKTETNVFKFGNGDRETSQKVVIMPIGLAGRFGNVQAAVVKGARLPNALMQSIHELGVTGDNHKTGISDDHSEHRCHRVIAGSEPEVGLVSKHAGIYTAEFVSAVLATDEIVAQRDRVSSASASPHPASESLPLPYASEGTSAERAKITARVDQAKVSEWQTLVDKNAVRVLSAKESRAESLIAVHNWIRKKLAYSAASMVAVMSQHLQPLSSAEKALLQDLLSRAALSEESGEPSTPGSFSVVESMNHGGAMNDASKRLNPVSDEGESSKRPYCTIPGSTEPLASPALLGRTPHGKAIFLPAGVSDVEGWGRSVIQFGKYMNKRGTPGMSYEELFASRLIEEEKRTYVRWVMNQVDSAKGHLLDLGLYLCVRTDECSQENQLPMVPGTGVVRIFK</sequence>
<accession>A0A9P1FV64</accession>
<dbReference type="EMBL" id="CAMXCT010001512">
    <property type="protein sequence ID" value="CAI3990769.1"/>
    <property type="molecule type" value="Genomic_DNA"/>
</dbReference>
<organism evidence="2">
    <name type="scientific">Cladocopium goreaui</name>
    <dbReference type="NCBI Taxonomy" id="2562237"/>
    <lineage>
        <taxon>Eukaryota</taxon>
        <taxon>Sar</taxon>
        <taxon>Alveolata</taxon>
        <taxon>Dinophyceae</taxon>
        <taxon>Suessiales</taxon>
        <taxon>Symbiodiniaceae</taxon>
        <taxon>Cladocopium</taxon>
    </lineage>
</organism>
<dbReference type="AlphaFoldDB" id="A0A9P1FV64"/>
<feature type="region of interest" description="Disordered" evidence="1">
    <location>
        <begin position="239"/>
        <end position="260"/>
    </location>
</feature>
<dbReference type="OrthoDB" id="10064933at2759"/>
<evidence type="ECO:0000313" key="2">
    <source>
        <dbReference type="EMBL" id="CAI3990769.1"/>
    </source>
</evidence>
<proteinExistence type="predicted"/>
<dbReference type="EMBL" id="CAMXCT020001512">
    <property type="protein sequence ID" value="CAL1144144.1"/>
    <property type="molecule type" value="Genomic_DNA"/>
</dbReference>
<evidence type="ECO:0000313" key="3">
    <source>
        <dbReference type="EMBL" id="CAL1144144.1"/>
    </source>
</evidence>
<dbReference type="Proteomes" id="UP001152797">
    <property type="component" value="Unassembled WGS sequence"/>
</dbReference>
<evidence type="ECO:0000313" key="5">
    <source>
        <dbReference type="Proteomes" id="UP001152797"/>
    </source>
</evidence>
<evidence type="ECO:0000313" key="4">
    <source>
        <dbReference type="EMBL" id="CAL4778081.1"/>
    </source>
</evidence>